<feature type="transmembrane region" description="Helical" evidence="2">
    <location>
        <begin position="251"/>
        <end position="271"/>
    </location>
</feature>
<evidence type="ECO:0000259" key="3">
    <source>
        <dbReference type="Pfam" id="PF09972"/>
    </source>
</evidence>
<feature type="compositionally biased region" description="Polar residues" evidence="1">
    <location>
        <begin position="88"/>
        <end position="103"/>
    </location>
</feature>
<evidence type="ECO:0000259" key="4">
    <source>
        <dbReference type="Pfam" id="PF20990"/>
    </source>
</evidence>
<dbReference type="Pfam" id="PF09972">
    <property type="entry name" value="DUF2207"/>
    <property type="match status" value="1"/>
</dbReference>
<feature type="transmembrane region" description="Helical" evidence="2">
    <location>
        <begin position="410"/>
        <end position="432"/>
    </location>
</feature>
<evidence type="ECO:0000313" key="5">
    <source>
        <dbReference type="EMBL" id="KAA9089758.1"/>
    </source>
</evidence>
<dbReference type="InterPro" id="IPR018702">
    <property type="entry name" value="DUF2207"/>
</dbReference>
<dbReference type="AlphaFoldDB" id="A0A5J5IV09"/>
<evidence type="ECO:0000313" key="6">
    <source>
        <dbReference type="Proteomes" id="UP000327039"/>
    </source>
</evidence>
<name>A0A5J5IV09_9MICO</name>
<feature type="region of interest" description="Disordered" evidence="1">
    <location>
        <begin position="80"/>
        <end position="120"/>
    </location>
</feature>
<feature type="domain" description="DUF2207" evidence="3">
    <location>
        <begin position="47"/>
        <end position="234"/>
    </location>
</feature>
<gene>
    <name evidence="5" type="ORF">F6B42_04680</name>
</gene>
<keyword evidence="2" id="KW-1133">Transmembrane helix</keyword>
<feature type="compositionally biased region" description="Gly residues" evidence="1">
    <location>
        <begin position="580"/>
        <end position="600"/>
    </location>
</feature>
<proteinExistence type="predicted"/>
<dbReference type="Proteomes" id="UP000327039">
    <property type="component" value="Unassembled WGS sequence"/>
</dbReference>
<dbReference type="InterPro" id="IPR048389">
    <property type="entry name" value="YciQ-like_C"/>
</dbReference>
<feature type="region of interest" description="Disordered" evidence="1">
    <location>
        <begin position="574"/>
        <end position="600"/>
    </location>
</feature>
<dbReference type="Pfam" id="PF20990">
    <property type="entry name" value="DUF2207_C"/>
    <property type="match status" value="1"/>
</dbReference>
<evidence type="ECO:0000256" key="2">
    <source>
        <dbReference type="SAM" id="Phobius"/>
    </source>
</evidence>
<comment type="caution">
    <text evidence="5">The sequence shown here is derived from an EMBL/GenBank/DDBJ whole genome shotgun (WGS) entry which is preliminary data.</text>
</comment>
<dbReference type="PROSITE" id="PS51257">
    <property type="entry name" value="PROKAR_LIPOPROTEIN"/>
    <property type="match status" value="1"/>
</dbReference>
<evidence type="ECO:0000256" key="1">
    <source>
        <dbReference type="SAM" id="MobiDB-lite"/>
    </source>
</evidence>
<reference evidence="6" key="1">
    <citation type="submission" date="2019-09" db="EMBL/GenBank/DDBJ databases">
        <title>Mumia zhuanghuii sp. nov. isolated from the intestinal contents of plateau pika (Ochotona curzoniae) in the Qinghai-Tibet plateau of China.</title>
        <authorList>
            <person name="Tian Z."/>
        </authorList>
    </citation>
    <scope>NUCLEOTIDE SEQUENCE [LARGE SCALE GENOMIC DNA]</scope>
    <source>
        <strain evidence="6">DSM 25564</strain>
    </source>
</reference>
<accession>A0A5J5IV09</accession>
<keyword evidence="2" id="KW-0472">Membrane</keyword>
<sequence length="600" mass="62708">MVRRGRAGVAFVATVMIGLVLAACGSNGSRDEDEAVDLDDFAFTSLDVDYTLTRAEDGTSRMRVVEEFVAEFPGADQNRGMRRLVPDSYNNQPTRPTLVSVTDENGEPRPAETDTGDGTYGILSRGEDYLHGRQTFVFTYDLENVAWDFDDTGLEVNWDVNGTDWAQSFGSVTARLHLDDELAAAATGDRYCYAGPDGATDSCDDIVAQDGGRTIVATATDLGPHETLTLAVGFDDGTFALFDDGYFASPFGWLQAGSALVLVGVTVWAVMVRRRRLRSEPGRPVIVAEFSPPAGIDALESAVLLGRTSAAIPAEVLEQAVVGSIRIVEGSKPRWGAAKLRAELVDPALADGDGRMLLDGLFPGGEPGAVYEFGSSDTRLSTAAQKILKSAGKDLRDRGMYRVVAPGTRALPATAWVLAAAAVVVFGVLALSASVAPVVPAVLIGVACASFFVVLFALAVVPLSARGAEVRDHLAGLKTFIAWAEEDRIRMLQSPEGAERVRVDTGDPRDMLRLYERLLPYAVVFGQEKEWAKHLTVLYAAVGVAAPVWYAGSSGFDASSFAAGIGSLSATASASSSTSGGSGGGGSAGGGGGGGGGGGA</sequence>
<organism evidence="5 6">
    <name type="scientific">Microbacterium radiodurans</name>
    <dbReference type="NCBI Taxonomy" id="661398"/>
    <lineage>
        <taxon>Bacteria</taxon>
        <taxon>Bacillati</taxon>
        <taxon>Actinomycetota</taxon>
        <taxon>Actinomycetes</taxon>
        <taxon>Micrococcales</taxon>
        <taxon>Microbacteriaceae</taxon>
        <taxon>Microbacterium</taxon>
    </lineage>
</organism>
<dbReference type="EMBL" id="VYRZ01000001">
    <property type="protein sequence ID" value="KAA9089758.1"/>
    <property type="molecule type" value="Genomic_DNA"/>
</dbReference>
<feature type="domain" description="Predicted membrane protein YciQ-like C-terminal" evidence="4">
    <location>
        <begin position="289"/>
        <end position="535"/>
    </location>
</feature>
<dbReference type="OrthoDB" id="4973253at2"/>
<protein>
    <submittedName>
        <fullName evidence="5">DUF2207 domain-containing protein</fullName>
    </submittedName>
</protein>
<feature type="transmembrane region" description="Helical" evidence="2">
    <location>
        <begin position="438"/>
        <end position="461"/>
    </location>
</feature>
<dbReference type="RefSeq" id="WP_150418389.1">
    <property type="nucleotide sequence ID" value="NZ_VYRZ01000001.1"/>
</dbReference>
<keyword evidence="2" id="KW-0812">Transmembrane</keyword>
<keyword evidence="6" id="KW-1185">Reference proteome</keyword>